<evidence type="ECO:0000256" key="3">
    <source>
        <dbReference type="ARBA" id="ARBA00023163"/>
    </source>
</evidence>
<feature type="repeat" description="TPR" evidence="4">
    <location>
        <begin position="64"/>
        <end position="97"/>
    </location>
</feature>
<dbReference type="PRINTS" id="PR00038">
    <property type="entry name" value="HTHLUXR"/>
</dbReference>
<accession>A0A6J4TMW0</accession>
<proteinExistence type="predicted"/>
<dbReference type="Gene3D" id="1.25.40.10">
    <property type="entry name" value="Tetratricopeptide repeat domain"/>
    <property type="match status" value="1"/>
</dbReference>
<dbReference type="Pfam" id="PF00196">
    <property type="entry name" value="GerE"/>
    <property type="match status" value="1"/>
</dbReference>
<reference evidence="6" key="1">
    <citation type="submission" date="2020-02" db="EMBL/GenBank/DDBJ databases">
        <authorList>
            <person name="Meier V. D."/>
        </authorList>
    </citation>
    <scope>NUCLEOTIDE SEQUENCE</scope>
    <source>
        <strain evidence="6">AVDCRST_MAG73</strain>
    </source>
</reference>
<name>A0A6J4TMW0_9BACT</name>
<dbReference type="InterPro" id="IPR019734">
    <property type="entry name" value="TPR_rpt"/>
</dbReference>
<protein>
    <recommendedName>
        <fullName evidence="5">HTH luxR-type domain-containing protein</fullName>
    </recommendedName>
</protein>
<dbReference type="PROSITE" id="PS50005">
    <property type="entry name" value="TPR"/>
    <property type="match status" value="1"/>
</dbReference>
<dbReference type="GO" id="GO:0003677">
    <property type="term" value="F:DNA binding"/>
    <property type="evidence" value="ECO:0007669"/>
    <property type="project" value="UniProtKB-KW"/>
</dbReference>
<dbReference type="GO" id="GO:0006355">
    <property type="term" value="P:regulation of DNA-templated transcription"/>
    <property type="evidence" value="ECO:0007669"/>
    <property type="project" value="InterPro"/>
</dbReference>
<keyword evidence="4" id="KW-0802">TPR repeat</keyword>
<keyword evidence="3" id="KW-0804">Transcription</keyword>
<dbReference type="SMART" id="SM00421">
    <property type="entry name" value="HTH_LUXR"/>
    <property type="match status" value="1"/>
</dbReference>
<dbReference type="InterPro" id="IPR016032">
    <property type="entry name" value="Sig_transdc_resp-reg_C-effctor"/>
</dbReference>
<dbReference type="SUPFAM" id="SSF48452">
    <property type="entry name" value="TPR-like"/>
    <property type="match status" value="1"/>
</dbReference>
<evidence type="ECO:0000256" key="4">
    <source>
        <dbReference type="PROSITE-ProRule" id="PRU00339"/>
    </source>
</evidence>
<dbReference type="SUPFAM" id="SSF46894">
    <property type="entry name" value="C-terminal effector domain of the bipartite response regulators"/>
    <property type="match status" value="1"/>
</dbReference>
<gene>
    <name evidence="6" type="ORF">AVDCRST_MAG73-647</name>
</gene>
<dbReference type="CDD" id="cd06170">
    <property type="entry name" value="LuxR_C_like"/>
    <property type="match status" value="1"/>
</dbReference>
<organism evidence="6">
    <name type="scientific">uncultured Thermomicrobiales bacterium</name>
    <dbReference type="NCBI Taxonomy" id="1645740"/>
    <lineage>
        <taxon>Bacteria</taxon>
        <taxon>Pseudomonadati</taxon>
        <taxon>Thermomicrobiota</taxon>
        <taxon>Thermomicrobia</taxon>
        <taxon>Thermomicrobiales</taxon>
        <taxon>environmental samples</taxon>
    </lineage>
</organism>
<keyword evidence="2" id="KW-0238">DNA-binding</keyword>
<dbReference type="InterPro" id="IPR036388">
    <property type="entry name" value="WH-like_DNA-bd_sf"/>
</dbReference>
<evidence type="ECO:0000313" key="6">
    <source>
        <dbReference type="EMBL" id="CAA9527698.1"/>
    </source>
</evidence>
<dbReference type="EMBL" id="CADCWE010000039">
    <property type="protein sequence ID" value="CAA9527698.1"/>
    <property type="molecule type" value="Genomic_DNA"/>
</dbReference>
<dbReference type="PROSITE" id="PS00622">
    <property type="entry name" value="HTH_LUXR_1"/>
    <property type="match status" value="1"/>
</dbReference>
<dbReference type="Gene3D" id="1.10.10.10">
    <property type="entry name" value="Winged helix-like DNA-binding domain superfamily/Winged helix DNA-binding domain"/>
    <property type="match status" value="1"/>
</dbReference>
<keyword evidence="1" id="KW-0805">Transcription regulation</keyword>
<dbReference type="PROSITE" id="PS50043">
    <property type="entry name" value="HTH_LUXR_2"/>
    <property type="match status" value="1"/>
</dbReference>
<evidence type="ECO:0000256" key="2">
    <source>
        <dbReference type="ARBA" id="ARBA00023125"/>
    </source>
</evidence>
<sequence length="312" mass="32813">MPAIDALGRCLALYRDIGDRLGAGIALDLLGCAEEDRGAYDAAEPLFAEARACFVDLGMGFLVSQVDYHVGVVAFGRGELNLAVERFEEALSLARDEGFPFVAAGTLRYLGLIHLDRGDLIRSAAAIEEALTLDRDTADDDREGISQSLVTLAVLAAAAGLPAASARLRGAADGLREQIALGPYLLPERLAFDHARDAALAALGEPAFAAAWTEGRNRTIEQSEADIAAVLAAARSCPVAANAADPAYGTGITPRELEVLGLIAEGRSNREIAGALFVSPRTVDNHVTNLLAKLDVKSRTAAIAEARRRGIV</sequence>
<dbReference type="PANTHER" id="PTHR44688:SF16">
    <property type="entry name" value="DNA-BINDING TRANSCRIPTIONAL ACTIVATOR DEVR_DOSR"/>
    <property type="match status" value="1"/>
</dbReference>
<dbReference type="AlphaFoldDB" id="A0A6J4TMW0"/>
<evidence type="ECO:0000256" key="1">
    <source>
        <dbReference type="ARBA" id="ARBA00023015"/>
    </source>
</evidence>
<dbReference type="InterPro" id="IPR000792">
    <property type="entry name" value="Tscrpt_reg_LuxR_C"/>
</dbReference>
<feature type="domain" description="HTH luxR-type" evidence="5">
    <location>
        <begin position="242"/>
        <end position="310"/>
    </location>
</feature>
<evidence type="ECO:0000259" key="5">
    <source>
        <dbReference type="PROSITE" id="PS50043"/>
    </source>
</evidence>
<dbReference type="InterPro" id="IPR011990">
    <property type="entry name" value="TPR-like_helical_dom_sf"/>
</dbReference>
<dbReference type="PANTHER" id="PTHR44688">
    <property type="entry name" value="DNA-BINDING TRANSCRIPTIONAL ACTIVATOR DEVR_DOSR"/>
    <property type="match status" value="1"/>
</dbReference>